<accession>A0AAW0CGA7</accession>
<reference evidence="1 2" key="1">
    <citation type="submission" date="2024-01" db="EMBL/GenBank/DDBJ databases">
        <title>A draft genome for a cacao thread blight-causing isolate of Paramarasmius palmivorus.</title>
        <authorList>
            <person name="Baruah I.K."/>
            <person name="Bukari Y."/>
            <person name="Amoako-Attah I."/>
            <person name="Meinhardt L.W."/>
            <person name="Bailey B.A."/>
            <person name="Cohen S.P."/>
        </authorList>
    </citation>
    <scope>NUCLEOTIDE SEQUENCE [LARGE SCALE GENOMIC DNA]</scope>
    <source>
        <strain evidence="1 2">GH-12</strain>
    </source>
</reference>
<protein>
    <submittedName>
        <fullName evidence="1">Uncharacterized protein</fullName>
    </submittedName>
</protein>
<organism evidence="1 2">
    <name type="scientific">Paramarasmius palmivorus</name>
    <dbReference type="NCBI Taxonomy" id="297713"/>
    <lineage>
        <taxon>Eukaryota</taxon>
        <taxon>Fungi</taxon>
        <taxon>Dikarya</taxon>
        <taxon>Basidiomycota</taxon>
        <taxon>Agaricomycotina</taxon>
        <taxon>Agaricomycetes</taxon>
        <taxon>Agaricomycetidae</taxon>
        <taxon>Agaricales</taxon>
        <taxon>Marasmiineae</taxon>
        <taxon>Marasmiaceae</taxon>
        <taxon>Paramarasmius</taxon>
    </lineage>
</organism>
<dbReference type="EMBL" id="JAYKXP010000044">
    <property type="protein sequence ID" value="KAK7037853.1"/>
    <property type="molecule type" value="Genomic_DNA"/>
</dbReference>
<dbReference type="Proteomes" id="UP001383192">
    <property type="component" value="Unassembled WGS sequence"/>
</dbReference>
<gene>
    <name evidence="1" type="ORF">VNI00_010815</name>
</gene>
<proteinExistence type="predicted"/>
<evidence type="ECO:0000313" key="1">
    <source>
        <dbReference type="EMBL" id="KAK7037853.1"/>
    </source>
</evidence>
<name>A0AAW0CGA7_9AGAR</name>
<sequence>MNYPLSHKRPPGIRLPAELILEILEHYMGGRGRTSVVVALLIHPSITARLYPLTYRHIRIRKHSALRSLHGALQHNPTLSRYIRDLEFRFLPFNPHNTDPESGKDWIALYHDSIMYQIQVLSTIAPHIQKLVLRMDELHPAVLHCIQTTAFPNLIFLHCSYFLLLNAENTIRLHSEIQQDFHTSFHPGNVLLGPRLHLETVTDSWTFLVRLHMTIDTDEVLSSNPLLARLPPMDRLRQLSISFHGEGAAFYLDYLEKFNVPANLQGMIVLMRLHWSPSNTFQIPFPSLSQRLHPTLIFGSRTVPFFNRPNYRDPPSVTHLSTRVFSYGPGTSWDRLWVIALRLIELNKASGQAFKCRGAISGT</sequence>
<comment type="caution">
    <text evidence="1">The sequence shown here is derived from an EMBL/GenBank/DDBJ whole genome shotgun (WGS) entry which is preliminary data.</text>
</comment>
<dbReference type="AlphaFoldDB" id="A0AAW0CGA7"/>
<evidence type="ECO:0000313" key="2">
    <source>
        <dbReference type="Proteomes" id="UP001383192"/>
    </source>
</evidence>
<keyword evidence="2" id="KW-1185">Reference proteome</keyword>